<dbReference type="Gene3D" id="3.40.190.10">
    <property type="entry name" value="Periplasmic binding protein-like II"/>
    <property type="match status" value="2"/>
</dbReference>
<dbReference type="AlphaFoldDB" id="A0A4Q7VNU4"/>
<dbReference type="OrthoDB" id="8773292at2"/>
<dbReference type="GO" id="GO:0042597">
    <property type="term" value="C:periplasmic space"/>
    <property type="evidence" value="ECO:0007669"/>
    <property type="project" value="UniProtKB-SubCell"/>
</dbReference>
<sequence length="271" mass="29506">MFAVQGRLALAALMLLFAPWANALVFAVNEGVTYRVPLEEIRGRYALIAADLSKLLKQPVTIEPVGDYTSLRKGLADKRFDLALVHPAHVSIEAIKGSGYHLVAVTKGFQNYSANFLVRSDSPITSLADLKGKRLGAPDEDSITSWMVRAVLRDAGLEPGDVKMVYTRYQDAVPFFVENNLTPAGATAAGSVIKAWTAKGGKILIKSRPVPIKHVIAGPSLSAEEIAKVREYLLELNGNDDGRKKLEPTKWSGFEAYDEAAMLKLGQWLGL</sequence>
<dbReference type="RefSeq" id="WP_130432151.1">
    <property type="nucleotide sequence ID" value="NZ_SHKP01000006.1"/>
</dbReference>
<gene>
    <name evidence="5" type="ORF">EV670_2294</name>
</gene>
<reference evidence="5 6" key="1">
    <citation type="submission" date="2019-02" db="EMBL/GenBank/DDBJ databases">
        <title>Genomic Encyclopedia of Type Strains, Phase IV (KMG-IV): sequencing the most valuable type-strain genomes for metagenomic binning, comparative biology and taxonomic classification.</title>
        <authorList>
            <person name="Goeker M."/>
        </authorList>
    </citation>
    <scope>NUCLEOTIDE SEQUENCE [LARGE SCALE GENOMIC DNA]</scope>
    <source>
        <strain evidence="5 6">DSM 19570</strain>
    </source>
</reference>
<organism evidence="5 6">
    <name type="scientific">Rivibacter subsaxonicus</name>
    <dbReference type="NCBI Taxonomy" id="457575"/>
    <lineage>
        <taxon>Bacteria</taxon>
        <taxon>Pseudomonadati</taxon>
        <taxon>Pseudomonadota</taxon>
        <taxon>Betaproteobacteria</taxon>
        <taxon>Burkholderiales</taxon>
        <taxon>Rivibacter</taxon>
    </lineage>
</organism>
<evidence type="ECO:0000313" key="5">
    <source>
        <dbReference type="EMBL" id="RZT97894.1"/>
    </source>
</evidence>
<dbReference type="PANTHER" id="PTHR30024:SF47">
    <property type="entry name" value="TAURINE-BINDING PERIPLASMIC PROTEIN"/>
    <property type="match status" value="1"/>
</dbReference>
<evidence type="ECO:0000256" key="1">
    <source>
        <dbReference type="ARBA" id="ARBA00004418"/>
    </source>
</evidence>
<keyword evidence="3 4" id="KW-0732">Signal</keyword>
<dbReference type="Proteomes" id="UP000293671">
    <property type="component" value="Unassembled WGS sequence"/>
</dbReference>
<protein>
    <submittedName>
        <fullName evidence="5">ABC-type phosphate/phosphonate transport system substrate-binding protein</fullName>
    </submittedName>
</protein>
<evidence type="ECO:0000313" key="6">
    <source>
        <dbReference type="Proteomes" id="UP000293671"/>
    </source>
</evidence>
<feature type="signal peptide" evidence="4">
    <location>
        <begin position="1"/>
        <end position="23"/>
    </location>
</feature>
<dbReference type="Pfam" id="PF12974">
    <property type="entry name" value="Phosphonate-bd"/>
    <property type="match status" value="1"/>
</dbReference>
<proteinExistence type="inferred from homology"/>
<evidence type="ECO:0000256" key="3">
    <source>
        <dbReference type="ARBA" id="ARBA00022729"/>
    </source>
</evidence>
<accession>A0A4Q7VNU4</accession>
<evidence type="ECO:0000256" key="2">
    <source>
        <dbReference type="ARBA" id="ARBA00010742"/>
    </source>
</evidence>
<dbReference type="EMBL" id="SHKP01000006">
    <property type="protein sequence ID" value="RZT97894.1"/>
    <property type="molecule type" value="Genomic_DNA"/>
</dbReference>
<comment type="subcellular location">
    <subcellularLocation>
        <location evidence="1">Periplasm</location>
    </subcellularLocation>
</comment>
<comment type="similarity">
    <text evidence="2">Belongs to the bacterial solute-binding protein SsuA/TauA family.</text>
</comment>
<keyword evidence="6" id="KW-1185">Reference proteome</keyword>
<comment type="caution">
    <text evidence="5">The sequence shown here is derived from an EMBL/GenBank/DDBJ whole genome shotgun (WGS) entry which is preliminary data.</text>
</comment>
<feature type="chain" id="PRO_5020436642" evidence="4">
    <location>
        <begin position="24"/>
        <end position="271"/>
    </location>
</feature>
<dbReference type="SUPFAM" id="SSF53850">
    <property type="entry name" value="Periplasmic binding protein-like II"/>
    <property type="match status" value="1"/>
</dbReference>
<name>A0A4Q7VNU4_9BURK</name>
<dbReference type="PANTHER" id="PTHR30024">
    <property type="entry name" value="ALIPHATIC SULFONATES-BINDING PROTEIN-RELATED"/>
    <property type="match status" value="1"/>
</dbReference>
<evidence type="ECO:0000256" key="4">
    <source>
        <dbReference type="SAM" id="SignalP"/>
    </source>
</evidence>